<accession>A0A0F5LDQ1</accession>
<dbReference type="AlphaFoldDB" id="A0A0F5LDQ1"/>
<comment type="caution">
    <text evidence="1">The sequence shown here is derived from an EMBL/GenBank/DDBJ whole genome shotgun (WGS) entry which is preliminary data.</text>
</comment>
<dbReference type="Proteomes" id="UP000033514">
    <property type="component" value="Unassembled WGS sequence"/>
</dbReference>
<dbReference type="PATRIC" id="fig|361041.3.peg.143"/>
<evidence type="ECO:0000313" key="2">
    <source>
        <dbReference type="Proteomes" id="UP000033514"/>
    </source>
</evidence>
<organism evidence="1 2">
    <name type="scientific">Devosia soli</name>
    <dbReference type="NCBI Taxonomy" id="361041"/>
    <lineage>
        <taxon>Bacteria</taxon>
        <taxon>Pseudomonadati</taxon>
        <taxon>Pseudomonadota</taxon>
        <taxon>Alphaproteobacteria</taxon>
        <taxon>Hyphomicrobiales</taxon>
        <taxon>Devosiaceae</taxon>
        <taxon>Devosia</taxon>
    </lineage>
</organism>
<keyword evidence="2" id="KW-1185">Reference proteome</keyword>
<name>A0A0F5LDQ1_9HYPH</name>
<gene>
    <name evidence="1" type="ORF">VW35_04200</name>
</gene>
<dbReference type="STRING" id="361041.VW35_04200"/>
<proteinExistence type="predicted"/>
<dbReference type="EMBL" id="LAJG01000014">
    <property type="protein sequence ID" value="KKB79722.1"/>
    <property type="molecule type" value="Genomic_DNA"/>
</dbReference>
<dbReference type="OrthoDB" id="9858151at2"/>
<evidence type="ECO:0000313" key="1">
    <source>
        <dbReference type="EMBL" id="KKB79722.1"/>
    </source>
</evidence>
<reference evidence="1 2" key="1">
    <citation type="submission" date="2015-03" db="EMBL/GenBank/DDBJ databases">
        <authorList>
            <person name="Hassan Y.I."/>
            <person name="Lepp D."/>
            <person name="Zhou T."/>
        </authorList>
    </citation>
    <scope>NUCLEOTIDE SEQUENCE [LARGE SCALE GENOMIC DNA]</scope>
    <source>
        <strain evidence="1 2">GH2-10</strain>
    </source>
</reference>
<sequence length="239" mass="26675">MFEIFPRSQSFPLLEALKRYGDPQLVALLEAVSGPDAASQRREIGRELQRSLLPDLRKEALIATALQKPISCSATRSRISADIWKVLELDVDHGTGSYLNLSLTDIELQENAWVTRIFGLQHVAAVEGDLEEDVTEADESAQITLSEDLSKLTIGEKSWRLKGEIQQEIIRQLVEAFPNELKTTKVLDQAGSNVDTIAKPFNRSPNWPTLQHYIKRGDGICQLLAVPLETVSDEDVRDA</sequence>
<dbReference type="RefSeq" id="WP_046141792.1">
    <property type="nucleotide sequence ID" value="NZ_LAJG01000014.1"/>
</dbReference>
<protein>
    <submittedName>
        <fullName evidence="1">Uncharacterized protein</fullName>
    </submittedName>
</protein>